<dbReference type="Proteomes" id="UP000009046">
    <property type="component" value="Unassembled WGS sequence"/>
</dbReference>
<evidence type="ECO:0000259" key="8">
    <source>
        <dbReference type="SMART" id="SM00833"/>
    </source>
</evidence>
<dbReference type="eggNOG" id="KOG2743">
    <property type="taxonomic scope" value="Eukaryota"/>
</dbReference>
<evidence type="ECO:0000256" key="7">
    <source>
        <dbReference type="ARBA" id="ARBA00049117"/>
    </source>
</evidence>
<dbReference type="RefSeq" id="XP_002431276.1">
    <property type="nucleotide sequence ID" value="XM_002431231.1"/>
</dbReference>
<keyword evidence="4" id="KW-0342">GTP-binding</keyword>
<dbReference type="Pfam" id="PF07683">
    <property type="entry name" value="CobW_C"/>
    <property type="match status" value="1"/>
</dbReference>
<dbReference type="CTD" id="8233261"/>
<dbReference type="Pfam" id="PF02492">
    <property type="entry name" value="cobW"/>
    <property type="match status" value="1"/>
</dbReference>
<keyword evidence="1" id="KW-0547">Nucleotide-binding</keyword>
<proteinExistence type="inferred from homology"/>
<reference evidence="10" key="3">
    <citation type="submission" date="2021-02" db="UniProtKB">
        <authorList>
            <consortium name="EnsemblMetazoa"/>
        </authorList>
    </citation>
    <scope>IDENTIFICATION</scope>
    <source>
        <strain evidence="10">USDA</strain>
    </source>
</reference>
<evidence type="ECO:0000256" key="5">
    <source>
        <dbReference type="ARBA" id="ARBA00023186"/>
    </source>
</evidence>
<dbReference type="Gene3D" id="3.40.50.300">
    <property type="entry name" value="P-loop containing nucleotide triphosphate hydrolases"/>
    <property type="match status" value="1"/>
</dbReference>
<accession>E0VYT2</accession>
<gene>
    <name evidence="10" type="primary">8233261</name>
    <name evidence="9" type="ORF">Phum_PHUM518300</name>
</gene>
<dbReference type="InterPro" id="IPR003495">
    <property type="entry name" value="CobW/HypB/UreG_nucleotide-bd"/>
</dbReference>
<evidence type="ECO:0000313" key="10">
    <source>
        <dbReference type="EnsemblMetazoa" id="PHUM518300-PA"/>
    </source>
</evidence>
<dbReference type="EMBL" id="AAZO01006296">
    <property type="status" value="NOT_ANNOTATED_CDS"/>
    <property type="molecule type" value="Genomic_DNA"/>
</dbReference>
<name>E0VYT2_PEDHC</name>
<dbReference type="SUPFAM" id="SSF52540">
    <property type="entry name" value="P-loop containing nucleoside triphosphate hydrolases"/>
    <property type="match status" value="1"/>
</dbReference>
<dbReference type="CDD" id="cd03112">
    <property type="entry name" value="CobW-like"/>
    <property type="match status" value="1"/>
</dbReference>
<dbReference type="HOGENOM" id="CLU_017452_0_1_1"/>
<dbReference type="InterPro" id="IPR036627">
    <property type="entry name" value="CobW-likC_sf"/>
</dbReference>
<dbReference type="GeneID" id="8233261"/>
<organism>
    <name type="scientific">Pediculus humanus subsp. corporis</name>
    <name type="common">Body louse</name>
    <dbReference type="NCBI Taxonomy" id="121224"/>
    <lineage>
        <taxon>Eukaryota</taxon>
        <taxon>Metazoa</taxon>
        <taxon>Ecdysozoa</taxon>
        <taxon>Arthropoda</taxon>
        <taxon>Hexapoda</taxon>
        <taxon>Insecta</taxon>
        <taxon>Pterygota</taxon>
        <taxon>Neoptera</taxon>
        <taxon>Paraneoptera</taxon>
        <taxon>Psocodea</taxon>
        <taxon>Troctomorpha</taxon>
        <taxon>Phthiraptera</taxon>
        <taxon>Anoplura</taxon>
        <taxon>Pediculidae</taxon>
        <taxon>Pediculus</taxon>
    </lineage>
</organism>
<comment type="catalytic activity">
    <reaction evidence="7">
        <text>GTP + H2O = GDP + phosphate + H(+)</text>
        <dbReference type="Rhea" id="RHEA:19669"/>
        <dbReference type="ChEBI" id="CHEBI:15377"/>
        <dbReference type="ChEBI" id="CHEBI:15378"/>
        <dbReference type="ChEBI" id="CHEBI:37565"/>
        <dbReference type="ChEBI" id="CHEBI:43474"/>
        <dbReference type="ChEBI" id="CHEBI:58189"/>
    </reaction>
    <physiologicalReaction direction="left-to-right" evidence="7">
        <dbReference type="Rhea" id="RHEA:19670"/>
    </physiologicalReaction>
</comment>
<dbReference type="InterPro" id="IPR051316">
    <property type="entry name" value="Zinc-reg_GTPase_activator"/>
</dbReference>
<comment type="similarity">
    <text evidence="6">Belongs to the SIMIBI class G3E GTPase family. ZNG1 subfamily.</text>
</comment>
<evidence type="ECO:0000256" key="6">
    <source>
        <dbReference type="ARBA" id="ARBA00034320"/>
    </source>
</evidence>
<dbReference type="InterPro" id="IPR011629">
    <property type="entry name" value="CobW-like_C"/>
</dbReference>
<dbReference type="AlphaFoldDB" id="E0VYT2"/>
<keyword evidence="2" id="KW-0378">Hydrolase</keyword>
<evidence type="ECO:0000256" key="3">
    <source>
        <dbReference type="ARBA" id="ARBA00022833"/>
    </source>
</evidence>
<protein>
    <submittedName>
        <fullName evidence="9 10">COBW domain-containing protein, putative</fullName>
    </submittedName>
</protein>
<dbReference type="KEGG" id="phu:Phum_PHUM518300"/>
<dbReference type="GO" id="GO:0005525">
    <property type="term" value="F:GTP binding"/>
    <property type="evidence" value="ECO:0007669"/>
    <property type="project" value="UniProtKB-KW"/>
</dbReference>
<reference evidence="9" key="1">
    <citation type="submission" date="2007-04" db="EMBL/GenBank/DDBJ databases">
        <title>Annotation of Pediculus humanus corporis strain USDA.</title>
        <authorList>
            <person name="Kirkness E."/>
            <person name="Hannick L."/>
            <person name="Hass B."/>
            <person name="Bruggner R."/>
            <person name="Lawson D."/>
            <person name="Bidwell S."/>
            <person name="Joardar V."/>
            <person name="Caler E."/>
            <person name="Walenz B."/>
            <person name="Inman J."/>
            <person name="Schobel S."/>
            <person name="Galinsky K."/>
            <person name="Amedeo P."/>
            <person name="Strausberg R."/>
        </authorList>
    </citation>
    <scope>NUCLEOTIDE SEQUENCE</scope>
    <source>
        <strain evidence="9">USDA</strain>
    </source>
</reference>
<evidence type="ECO:0000313" key="11">
    <source>
        <dbReference type="Proteomes" id="UP000009046"/>
    </source>
</evidence>
<dbReference type="SMART" id="SM00833">
    <property type="entry name" value="CobW_C"/>
    <property type="match status" value="1"/>
</dbReference>
<dbReference type="InParanoid" id="E0VYT2"/>
<dbReference type="VEuPathDB" id="VectorBase:PHUM518300"/>
<dbReference type="OrthoDB" id="258627at2759"/>
<dbReference type="EnsemblMetazoa" id="PHUM518300-RA">
    <property type="protein sequence ID" value="PHUM518300-PA"/>
    <property type="gene ID" value="PHUM518300"/>
</dbReference>
<evidence type="ECO:0000256" key="2">
    <source>
        <dbReference type="ARBA" id="ARBA00022801"/>
    </source>
</evidence>
<feature type="domain" description="CobW C-terminal" evidence="8">
    <location>
        <begin position="254"/>
        <end position="358"/>
    </location>
</feature>
<keyword evidence="3" id="KW-0862">Zinc</keyword>
<dbReference type="InterPro" id="IPR027417">
    <property type="entry name" value="P-loop_NTPase"/>
</dbReference>
<evidence type="ECO:0000256" key="4">
    <source>
        <dbReference type="ARBA" id="ARBA00023134"/>
    </source>
</evidence>
<dbReference type="SUPFAM" id="SSF90002">
    <property type="entry name" value="Hypothetical protein YjiA, C-terminal domain"/>
    <property type="match status" value="1"/>
</dbReference>
<dbReference type="STRING" id="121224.E0VYT2"/>
<evidence type="ECO:0000256" key="1">
    <source>
        <dbReference type="ARBA" id="ARBA00022741"/>
    </source>
</evidence>
<evidence type="ECO:0000313" key="9">
    <source>
        <dbReference type="EMBL" id="EEB18538.1"/>
    </source>
</evidence>
<reference evidence="9" key="2">
    <citation type="submission" date="2007-04" db="EMBL/GenBank/DDBJ databases">
        <title>The genome of the human body louse.</title>
        <authorList>
            <consortium name="The Human Body Louse Genome Consortium"/>
            <person name="Kirkness E."/>
            <person name="Walenz B."/>
            <person name="Hass B."/>
            <person name="Bruggner R."/>
            <person name="Strausberg R."/>
        </authorList>
    </citation>
    <scope>NUCLEOTIDE SEQUENCE</scope>
    <source>
        <strain evidence="9">USDA</strain>
    </source>
</reference>
<dbReference type="EMBL" id="DS235847">
    <property type="protein sequence ID" value="EEB18538.1"/>
    <property type="molecule type" value="Genomic_DNA"/>
</dbReference>
<keyword evidence="5" id="KW-0143">Chaperone</keyword>
<dbReference type="PANTHER" id="PTHR13748:SF31">
    <property type="entry name" value="ZINC-REGULATED GTPASE METALLOPROTEIN ACTIVATOR 1A-RELATED"/>
    <property type="match status" value="1"/>
</dbReference>
<dbReference type="Gene3D" id="3.30.1220.10">
    <property type="entry name" value="CobW-like, C-terminal domain"/>
    <property type="match status" value="1"/>
</dbReference>
<dbReference type="GO" id="GO:0016787">
    <property type="term" value="F:hydrolase activity"/>
    <property type="evidence" value="ECO:0007669"/>
    <property type="project" value="UniProtKB-KW"/>
</dbReference>
<dbReference type="OMA" id="HSQGFET"/>
<dbReference type="GO" id="GO:0005737">
    <property type="term" value="C:cytoplasm"/>
    <property type="evidence" value="ECO:0007669"/>
    <property type="project" value="TreeGrafter"/>
</dbReference>
<dbReference type="PANTHER" id="PTHR13748">
    <property type="entry name" value="COBW-RELATED"/>
    <property type="match status" value="1"/>
</dbReference>
<keyword evidence="11" id="KW-1185">Reference proteome</keyword>
<sequence>METDSEDEIPDLVPFKQVPVTILTGFLGAGKTTLLNYILTQQHNKKIAVILNEFGEGSALEKSLAISDNKNLYEEWLELRNGCLCCSVKDNGVKAIENLMKKKGKFDYILLETTGLADPGPIASIFWLDKELGSDLFLDGIITVLDAKHAFEVNIEKSENKPFGKFNEALRQVALADLVIINKIDLITKESLECLIKQVRKINSHSKVLTSVKCKVGLNEILDLRAYSSFTRSEFSDLIESKDEGRGHTIDSRIRTVTLNIPKRMTRTGLEKFLQELLWEKCAENDGSDDATRSIILRLKGIVSIKDESHPVIVQAVYDLYDIETIENEKEAIDGTRFIFIGSDLNVDNLLRIFEECCVVEGS</sequence>